<organism evidence="1 2">
    <name type="scientific">Sphingosinicella soli</name>
    <dbReference type="NCBI Taxonomy" id="333708"/>
    <lineage>
        <taxon>Bacteria</taxon>
        <taxon>Pseudomonadati</taxon>
        <taxon>Pseudomonadota</taxon>
        <taxon>Alphaproteobacteria</taxon>
        <taxon>Sphingomonadales</taxon>
        <taxon>Sphingosinicellaceae</taxon>
        <taxon>Sphingosinicella</taxon>
    </lineage>
</organism>
<evidence type="ECO:0000313" key="1">
    <source>
        <dbReference type="EMBL" id="MBB4632464.1"/>
    </source>
</evidence>
<evidence type="ECO:0000313" key="2">
    <source>
        <dbReference type="Proteomes" id="UP000566324"/>
    </source>
</evidence>
<protein>
    <submittedName>
        <fullName evidence="1">Nicotinamide riboside transporter PnuC</fullName>
    </submittedName>
</protein>
<sequence>MSALEIIAALLGLANVALLVRRSVWNYPFCIAMDRFTDAAAA</sequence>
<dbReference type="EMBL" id="JACHNZ010000022">
    <property type="protein sequence ID" value="MBB4632464.1"/>
    <property type="molecule type" value="Genomic_DNA"/>
</dbReference>
<comment type="caution">
    <text evidence="1">The sequence shown here is derived from an EMBL/GenBank/DDBJ whole genome shotgun (WGS) entry which is preliminary data.</text>
</comment>
<proteinExistence type="predicted"/>
<name>A0A7W7F7A0_9SPHN</name>
<keyword evidence="2" id="KW-1185">Reference proteome</keyword>
<dbReference type="AlphaFoldDB" id="A0A7W7F7A0"/>
<dbReference type="Proteomes" id="UP000566324">
    <property type="component" value="Unassembled WGS sequence"/>
</dbReference>
<gene>
    <name evidence="1" type="ORF">GGQ98_002089</name>
</gene>
<dbReference type="RefSeq" id="WP_424141356.1">
    <property type="nucleotide sequence ID" value="NZ_JACHNZ010000022.1"/>
</dbReference>
<reference evidence="1 2" key="1">
    <citation type="submission" date="2020-08" db="EMBL/GenBank/DDBJ databases">
        <title>Genomic Encyclopedia of Type Strains, Phase IV (KMG-IV): sequencing the most valuable type-strain genomes for metagenomic binning, comparative biology and taxonomic classification.</title>
        <authorList>
            <person name="Goeker M."/>
        </authorList>
    </citation>
    <scope>NUCLEOTIDE SEQUENCE [LARGE SCALE GENOMIC DNA]</scope>
    <source>
        <strain evidence="1 2">DSM 17328</strain>
    </source>
</reference>
<accession>A0A7W7F7A0</accession>